<dbReference type="AlphaFoldDB" id="A0A2J8PH06"/>
<proteinExistence type="predicted"/>
<reference evidence="1 2" key="1">
    <citation type="submission" date="2017-12" db="EMBL/GenBank/DDBJ databases">
        <title>High-resolution comparative analysis of great ape genomes.</title>
        <authorList>
            <person name="Pollen A."/>
            <person name="Hastie A."/>
            <person name="Hormozdiari F."/>
            <person name="Dougherty M."/>
            <person name="Liu R."/>
            <person name="Chaisson M."/>
            <person name="Hoppe E."/>
            <person name="Hill C."/>
            <person name="Pang A."/>
            <person name="Hillier L."/>
            <person name="Baker C."/>
            <person name="Armstrong J."/>
            <person name="Shendure J."/>
            <person name="Paten B."/>
            <person name="Wilson R."/>
            <person name="Chao H."/>
            <person name="Schneider V."/>
            <person name="Ventura M."/>
            <person name="Kronenberg Z."/>
            <person name="Murali S."/>
            <person name="Gordon D."/>
            <person name="Cantsilieris S."/>
            <person name="Munson K."/>
            <person name="Nelson B."/>
            <person name="Raja A."/>
            <person name="Underwood J."/>
            <person name="Diekhans M."/>
            <person name="Fiddes I."/>
            <person name="Haussler D."/>
            <person name="Eichler E."/>
        </authorList>
    </citation>
    <scope>NUCLEOTIDE SEQUENCE [LARGE SCALE GENOMIC DNA]</scope>
    <source>
        <strain evidence="1">Yerkes chimp pedigree #C0471</strain>
    </source>
</reference>
<organism evidence="1 2">
    <name type="scientific">Pan troglodytes</name>
    <name type="common">Chimpanzee</name>
    <dbReference type="NCBI Taxonomy" id="9598"/>
    <lineage>
        <taxon>Eukaryota</taxon>
        <taxon>Metazoa</taxon>
        <taxon>Chordata</taxon>
        <taxon>Craniata</taxon>
        <taxon>Vertebrata</taxon>
        <taxon>Euteleostomi</taxon>
        <taxon>Mammalia</taxon>
        <taxon>Eutheria</taxon>
        <taxon>Euarchontoglires</taxon>
        <taxon>Primates</taxon>
        <taxon>Haplorrhini</taxon>
        <taxon>Catarrhini</taxon>
        <taxon>Hominidae</taxon>
        <taxon>Pan</taxon>
    </lineage>
</organism>
<evidence type="ECO:0000313" key="1">
    <source>
        <dbReference type="EMBL" id="PNI83314.1"/>
    </source>
</evidence>
<comment type="caution">
    <text evidence="1">The sequence shown here is derived from an EMBL/GenBank/DDBJ whole genome shotgun (WGS) entry which is preliminary data.</text>
</comment>
<dbReference type="EMBL" id="NBAG03000214">
    <property type="protein sequence ID" value="PNI83314.1"/>
    <property type="molecule type" value="Genomic_DNA"/>
</dbReference>
<evidence type="ECO:0000313" key="2">
    <source>
        <dbReference type="Proteomes" id="UP000236370"/>
    </source>
</evidence>
<protein>
    <submittedName>
        <fullName evidence="1">L2HGDH isoform 6</fullName>
    </submittedName>
</protein>
<name>A0A2J8PH06_PANTR</name>
<dbReference type="Proteomes" id="UP000236370">
    <property type="component" value="Unassembled WGS sequence"/>
</dbReference>
<gene>
    <name evidence="1" type="ORF">CK820_G0002388</name>
</gene>
<sequence length="66" mass="6824">MVAALRYLVGACGRARGSFAGGSPGACGFASGRPRPLCGGSRSACTRRNSLCEGCKAWRGFGYFDD</sequence>
<accession>A0A2J8PH06</accession>